<dbReference type="EMBL" id="FMTS01000006">
    <property type="protein sequence ID" value="SCW74677.1"/>
    <property type="molecule type" value="Genomic_DNA"/>
</dbReference>
<dbReference type="FunFam" id="3.90.950.10:FF:000001">
    <property type="entry name" value="dITP/XTP pyrophosphatase"/>
    <property type="match status" value="1"/>
</dbReference>
<evidence type="ECO:0000256" key="8">
    <source>
        <dbReference type="ARBA" id="ARBA00051875"/>
    </source>
</evidence>
<keyword evidence="4 10" id="KW-0547">Nucleotide-binding</keyword>
<comment type="function">
    <text evidence="10">Pyrophosphatase that catalyzes the hydrolysis of nucleoside triphosphates to their monophosphate derivatives, with a high preference for the non-canonical purine nucleotides XTP (xanthosine triphosphate), dITP (deoxyinosine triphosphate) and ITP. Seems to function as a house-cleaning enzyme that removes non-canonical purine nucleotides from the nucleotide pool, thus preventing their incorporation into DNA/RNA and avoiding chromosomal lesions.</text>
</comment>
<evidence type="ECO:0000256" key="3">
    <source>
        <dbReference type="ARBA" id="ARBA00022723"/>
    </source>
</evidence>
<evidence type="ECO:0000256" key="7">
    <source>
        <dbReference type="ARBA" id="ARBA00023080"/>
    </source>
</evidence>
<evidence type="ECO:0000256" key="2">
    <source>
        <dbReference type="ARBA" id="ARBA00011738"/>
    </source>
</evidence>
<evidence type="ECO:0000256" key="1">
    <source>
        <dbReference type="ARBA" id="ARBA00008023"/>
    </source>
</evidence>
<feature type="binding site" evidence="10">
    <location>
        <position position="185"/>
    </location>
    <ligand>
        <name>substrate</name>
    </ligand>
</feature>
<dbReference type="Gene3D" id="3.90.950.10">
    <property type="match status" value="1"/>
</dbReference>
<feature type="binding site" evidence="10">
    <location>
        <begin position="190"/>
        <end position="191"/>
    </location>
    <ligand>
        <name>substrate</name>
    </ligand>
</feature>
<dbReference type="CDD" id="cd00515">
    <property type="entry name" value="HAM1"/>
    <property type="match status" value="1"/>
</dbReference>
<feature type="binding site" evidence="10">
    <location>
        <position position="75"/>
    </location>
    <ligand>
        <name>Mg(2+)</name>
        <dbReference type="ChEBI" id="CHEBI:18420"/>
    </ligand>
</feature>
<dbReference type="GO" id="GO:0009146">
    <property type="term" value="P:purine nucleoside triphosphate catabolic process"/>
    <property type="evidence" value="ECO:0007669"/>
    <property type="project" value="UniProtKB-UniRule"/>
</dbReference>
<dbReference type="RefSeq" id="WP_090649796.1">
    <property type="nucleotide sequence ID" value="NZ_CBCRYE010000005.1"/>
</dbReference>
<dbReference type="GO" id="GO:0005829">
    <property type="term" value="C:cytosol"/>
    <property type="evidence" value="ECO:0007669"/>
    <property type="project" value="TreeGrafter"/>
</dbReference>
<keyword evidence="13" id="KW-1185">Reference proteome</keyword>
<dbReference type="HAMAP" id="MF_01405">
    <property type="entry name" value="Non_canon_purine_NTPase"/>
    <property type="match status" value="1"/>
</dbReference>
<dbReference type="PANTHER" id="PTHR11067:SF9">
    <property type="entry name" value="INOSINE TRIPHOSPHATE PYROPHOSPHATASE"/>
    <property type="match status" value="1"/>
</dbReference>
<comment type="caution">
    <text evidence="10">Lacks conserved residue(s) required for the propagation of feature annotation.</text>
</comment>
<sequence length="203" mass="22239">MPLHLIPDQKLIAATHNPGKAVEISAMLEGRYKVITAGSLGLPEPPETEVSFIGNAILKARHAAMSAGMVALADDSGLSIEALDGDPGIYSARWAGPYKDFDRAMEVIEHKMRIARETESKTSLNAWFTCALAVAWPEGHAAVFEGRVDGEIVFPKRGDKGFGYDPIFRPNGYDVTFAEMDPETKDKISHRHLAFEQLRAALF</sequence>
<dbReference type="InterPro" id="IPR029001">
    <property type="entry name" value="ITPase-like_fam"/>
</dbReference>
<keyword evidence="5 10" id="KW-0378">Hydrolase</keyword>
<dbReference type="InterPro" id="IPR002637">
    <property type="entry name" value="RdgB/HAM1"/>
</dbReference>
<evidence type="ECO:0000256" key="5">
    <source>
        <dbReference type="ARBA" id="ARBA00022801"/>
    </source>
</evidence>
<evidence type="ECO:0000256" key="4">
    <source>
        <dbReference type="ARBA" id="ARBA00022741"/>
    </source>
</evidence>
<dbReference type="SUPFAM" id="SSF52972">
    <property type="entry name" value="ITPase-like"/>
    <property type="match status" value="1"/>
</dbReference>
<keyword evidence="3 10" id="KW-0479">Metal-binding</keyword>
<dbReference type="NCBIfam" id="TIGR00042">
    <property type="entry name" value="RdgB/HAM1 family non-canonical purine NTP pyrophosphatase"/>
    <property type="match status" value="1"/>
</dbReference>
<feature type="active site" description="Proton acceptor" evidence="10">
    <location>
        <position position="75"/>
    </location>
</feature>
<comment type="similarity">
    <text evidence="1 10 11">Belongs to the HAM1 NTPase family.</text>
</comment>
<accession>A0A1G4T0G2</accession>
<keyword evidence="7 10" id="KW-0546">Nucleotide metabolism</keyword>
<dbReference type="GO" id="GO:0035870">
    <property type="term" value="F:dITP diphosphatase activity"/>
    <property type="evidence" value="ECO:0007669"/>
    <property type="project" value="UniProtKB-UniRule"/>
</dbReference>
<evidence type="ECO:0000256" key="9">
    <source>
        <dbReference type="ARBA" id="ARBA00052017"/>
    </source>
</evidence>
<dbReference type="InterPro" id="IPR020922">
    <property type="entry name" value="dITP/XTP_pyrophosphatase"/>
</dbReference>
<dbReference type="GO" id="GO:0036220">
    <property type="term" value="F:ITP diphosphatase activity"/>
    <property type="evidence" value="ECO:0007669"/>
    <property type="project" value="UniProtKB-UniRule"/>
</dbReference>
<evidence type="ECO:0000256" key="11">
    <source>
        <dbReference type="RuleBase" id="RU003781"/>
    </source>
</evidence>
<comment type="subunit">
    <text evidence="2 10">Homodimer.</text>
</comment>
<evidence type="ECO:0000256" key="6">
    <source>
        <dbReference type="ARBA" id="ARBA00022842"/>
    </source>
</evidence>
<feature type="binding site" evidence="10">
    <location>
        <position position="76"/>
    </location>
    <ligand>
        <name>substrate</name>
    </ligand>
</feature>
<evidence type="ECO:0000256" key="10">
    <source>
        <dbReference type="HAMAP-Rule" id="MF_01405"/>
    </source>
</evidence>
<comment type="catalytic activity">
    <reaction evidence="9 10">
        <text>XTP + H2O = XMP + diphosphate + H(+)</text>
        <dbReference type="Rhea" id="RHEA:28610"/>
        <dbReference type="ChEBI" id="CHEBI:15377"/>
        <dbReference type="ChEBI" id="CHEBI:15378"/>
        <dbReference type="ChEBI" id="CHEBI:33019"/>
        <dbReference type="ChEBI" id="CHEBI:57464"/>
        <dbReference type="ChEBI" id="CHEBI:61314"/>
        <dbReference type="EC" id="3.6.1.66"/>
    </reaction>
</comment>
<feature type="binding site" evidence="10">
    <location>
        <begin position="162"/>
        <end position="165"/>
    </location>
    <ligand>
        <name>substrate</name>
    </ligand>
</feature>
<dbReference type="EC" id="3.6.1.66" evidence="10"/>
<organism evidence="12 13">
    <name type="scientific">Asticcacaulis taihuensis</name>
    <dbReference type="NCBI Taxonomy" id="260084"/>
    <lineage>
        <taxon>Bacteria</taxon>
        <taxon>Pseudomonadati</taxon>
        <taxon>Pseudomonadota</taxon>
        <taxon>Alphaproteobacteria</taxon>
        <taxon>Caulobacterales</taxon>
        <taxon>Caulobacteraceae</taxon>
        <taxon>Asticcacaulis</taxon>
    </lineage>
</organism>
<comment type="catalytic activity">
    <reaction evidence="10">
        <text>ITP + H2O = IMP + diphosphate + H(+)</text>
        <dbReference type="Rhea" id="RHEA:29399"/>
        <dbReference type="ChEBI" id="CHEBI:15377"/>
        <dbReference type="ChEBI" id="CHEBI:15378"/>
        <dbReference type="ChEBI" id="CHEBI:33019"/>
        <dbReference type="ChEBI" id="CHEBI:58053"/>
        <dbReference type="ChEBI" id="CHEBI:61402"/>
        <dbReference type="EC" id="3.6.1.66"/>
    </reaction>
</comment>
<dbReference type="GO" id="GO:0017111">
    <property type="term" value="F:ribonucleoside triphosphate phosphatase activity"/>
    <property type="evidence" value="ECO:0007669"/>
    <property type="project" value="InterPro"/>
</dbReference>
<dbReference type="GO" id="GO:0000166">
    <property type="term" value="F:nucleotide binding"/>
    <property type="evidence" value="ECO:0007669"/>
    <property type="project" value="UniProtKB-KW"/>
</dbReference>
<protein>
    <recommendedName>
        <fullName evidence="10">dITP/XTP pyrophosphatase</fullName>
        <ecNumber evidence="10">3.6.1.66</ecNumber>
    </recommendedName>
    <alternativeName>
        <fullName evidence="10">Non-canonical purine NTP pyrophosphatase</fullName>
    </alternativeName>
    <alternativeName>
        <fullName evidence="10">Non-standard purine NTP pyrophosphatase</fullName>
    </alternativeName>
    <alternativeName>
        <fullName evidence="10">Nucleoside-triphosphate diphosphatase</fullName>
    </alternativeName>
    <alternativeName>
        <fullName evidence="10">Nucleoside-triphosphate pyrophosphatase</fullName>
        <shortName evidence="10">NTPase</shortName>
    </alternativeName>
</protein>
<evidence type="ECO:0000313" key="12">
    <source>
        <dbReference type="EMBL" id="SCW74677.1"/>
    </source>
</evidence>
<dbReference type="GO" id="GO:0036222">
    <property type="term" value="F:XTP diphosphatase activity"/>
    <property type="evidence" value="ECO:0007669"/>
    <property type="project" value="UniProtKB-UniRule"/>
</dbReference>
<dbReference type="STRING" id="260084.SAMN02927928_3071"/>
<comment type="cofactor">
    <cofactor evidence="10">
        <name>Mg(2+)</name>
        <dbReference type="ChEBI" id="CHEBI:18420"/>
    </cofactor>
    <text evidence="10">Binds 1 Mg(2+) ion per subunit.</text>
</comment>
<gene>
    <name evidence="12" type="ORF">SAMN02927928_3071</name>
</gene>
<dbReference type="OrthoDB" id="9807456at2"/>
<name>A0A1G4T0G2_9CAUL</name>
<reference evidence="13" key="1">
    <citation type="submission" date="2016-10" db="EMBL/GenBank/DDBJ databases">
        <authorList>
            <person name="Varghese N."/>
            <person name="Submissions S."/>
        </authorList>
    </citation>
    <scope>NUCLEOTIDE SEQUENCE [LARGE SCALE GENOMIC DNA]</scope>
    <source>
        <strain evidence="13">CGMCC 1.3431</strain>
    </source>
</reference>
<dbReference type="Pfam" id="PF01725">
    <property type="entry name" value="Ham1p_like"/>
    <property type="match status" value="1"/>
</dbReference>
<dbReference type="Proteomes" id="UP000199150">
    <property type="component" value="Unassembled WGS sequence"/>
</dbReference>
<feature type="binding site" evidence="10">
    <location>
        <begin position="15"/>
        <end position="20"/>
    </location>
    <ligand>
        <name>substrate</name>
    </ligand>
</feature>
<evidence type="ECO:0000313" key="13">
    <source>
        <dbReference type="Proteomes" id="UP000199150"/>
    </source>
</evidence>
<proteinExistence type="inferred from homology"/>
<dbReference type="PANTHER" id="PTHR11067">
    <property type="entry name" value="INOSINE TRIPHOSPHATE PYROPHOSPHATASE/HAM1 PROTEIN"/>
    <property type="match status" value="1"/>
</dbReference>
<keyword evidence="6 10" id="KW-0460">Magnesium</keyword>
<dbReference type="GO" id="GO:0009117">
    <property type="term" value="P:nucleotide metabolic process"/>
    <property type="evidence" value="ECO:0007669"/>
    <property type="project" value="UniProtKB-KW"/>
</dbReference>
<dbReference type="AlphaFoldDB" id="A0A1G4T0G2"/>
<dbReference type="GO" id="GO:0046872">
    <property type="term" value="F:metal ion binding"/>
    <property type="evidence" value="ECO:0007669"/>
    <property type="project" value="UniProtKB-KW"/>
</dbReference>
<comment type="catalytic activity">
    <reaction evidence="8 10">
        <text>dITP + H2O = dIMP + diphosphate + H(+)</text>
        <dbReference type="Rhea" id="RHEA:28342"/>
        <dbReference type="ChEBI" id="CHEBI:15377"/>
        <dbReference type="ChEBI" id="CHEBI:15378"/>
        <dbReference type="ChEBI" id="CHEBI:33019"/>
        <dbReference type="ChEBI" id="CHEBI:61194"/>
        <dbReference type="ChEBI" id="CHEBI:61382"/>
        <dbReference type="EC" id="3.6.1.66"/>
    </reaction>
</comment>